<sequence>MGRDDDYDDENPTSSTGGPCIIRVEKLGRYVVERERPSIKTYVVKPPSNGFPFGLPLIPQRQLHQFSCEMPVSSAVRV</sequence>
<protein>
    <submittedName>
        <fullName evidence="1">Uncharacterized protein</fullName>
    </submittedName>
</protein>
<evidence type="ECO:0000313" key="1">
    <source>
        <dbReference type="EMBL" id="KAK4003171.1"/>
    </source>
</evidence>
<keyword evidence="2" id="KW-1185">Reference proteome</keyword>
<dbReference type="EMBL" id="JAOYFB010000001">
    <property type="protein sequence ID" value="KAK4003171.1"/>
    <property type="molecule type" value="Genomic_DNA"/>
</dbReference>
<comment type="caution">
    <text evidence="1">The sequence shown here is derived from an EMBL/GenBank/DDBJ whole genome shotgun (WGS) entry which is preliminary data.</text>
</comment>
<accession>A0ABQ9YRC4</accession>
<dbReference type="Proteomes" id="UP001234178">
    <property type="component" value="Unassembled WGS sequence"/>
</dbReference>
<organism evidence="1 2">
    <name type="scientific">Daphnia magna</name>
    <dbReference type="NCBI Taxonomy" id="35525"/>
    <lineage>
        <taxon>Eukaryota</taxon>
        <taxon>Metazoa</taxon>
        <taxon>Ecdysozoa</taxon>
        <taxon>Arthropoda</taxon>
        <taxon>Crustacea</taxon>
        <taxon>Branchiopoda</taxon>
        <taxon>Diplostraca</taxon>
        <taxon>Cladocera</taxon>
        <taxon>Anomopoda</taxon>
        <taxon>Daphniidae</taxon>
        <taxon>Daphnia</taxon>
    </lineage>
</organism>
<name>A0ABQ9YRC4_9CRUS</name>
<proteinExistence type="predicted"/>
<reference evidence="1 2" key="1">
    <citation type="journal article" date="2023" name="Nucleic Acids Res.">
        <title>The hologenome of Daphnia magna reveals possible DNA methylation and microbiome-mediated evolution of the host genome.</title>
        <authorList>
            <person name="Chaturvedi A."/>
            <person name="Li X."/>
            <person name="Dhandapani V."/>
            <person name="Marshall H."/>
            <person name="Kissane S."/>
            <person name="Cuenca-Cambronero M."/>
            <person name="Asole G."/>
            <person name="Calvet F."/>
            <person name="Ruiz-Romero M."/>
            <person name="Marangio P."/>
            <person name="Guigo R."/>
            <person name="Rago D."/>
            <person name="Mirbahai L."/>
            <person name="Eastwood N."/>
            <person name="Colbourne J.K."/>
            <person name="Zhou J."/>
            <person name="Mallon E."/>
            <person name="Orsini L."/>
        </authorList>
    </citation>
    <scope>NUCLEOTIDE SEQUENCE [LARGE SCALE GENOMIC DNA]</scope>
    <source>
        <strain evidence="1">LRV0_1</strain>
    </source>
</reference>
<evidence type="ECO:0000313" key="2">
    <source>
        <dbReference type="Proteomes" id="UP001234178"/>
    </source>
</evidence>
<gene>
    <name evidence="1" type="ORF">OUZ56_004953</name>
</gene>